<evidence type="ECO:0000313" key="3">
    <source>
        <dbReference type="Proteomes" id="UP000813461"/>
    </source>
</evidence>
<evidence type="ECO:0000256" key="1">
    <source>
        <dbReference type="SAM" id="Phobius"/>
    </source>
</evidence>
<keyword evidence="1" id="KW-0472">Membrane</keyword>
<feature type="transmembrane region" description="Helical" evidence="1">
    <location>
        <begin position="23"/>
        <end position="46"/>
    </location>
</feature>
<reference evidence="2" key="1">
    <citation type="journal article" date="2021" name="Nat. Commun.">
        <title>Genetic determinants of endophytism in the Arabidopsis root mycobiome.</title>
        <authorList>
            <person name="Mesny F."/>
            <person name="Miyauchi S."/>
            <person name="Thiergart T."/>
            <person name="Pickel B."/>
            <person name="Atanasova L."/>
            <person name="Karlsson M."/>
            <person name="Huettel B."/>
            <person name="Barry K.W."/>
            <person name="Haridas S."/>
            <person name="Chen C."/>
            <person name="Bauer D."/>
            <person name="Andreopoulos W."/>
            <person name="Pangilinan J."/>
            <person name="LaButti K."/>
            <person name="Riley R."/>
            <person name="Lipzen A."/>
            <person name="Clum A."/>
            <person name="Drula E."/>
            <person name="Henrissat B."/>
            <person name="Kohler A."/>
            <person name="Grigoriev I.V."/>
            <person name="Martin F.M."/>
            <person name="Hacquard S."/>
        </authorList>
    </citation>
    <scope>NUCLEOTIDE SEQUENCE</scope>
    <source>
        <strain evidence="2">MPI-SDFR-AT-0120</strain>
    </source>
</reference>
<dbReference type="AlphaFoldDB" id="A0A8K0RLE1"/>
<accession>A0A8K0RLE1</accession>
<organism evidence="2 3">
    <name type="scientific">Paraphoma chrysanthemicola</name>
    <dbReference type="NCBI Taxonomy" id="798071"/>
    <lineage>
        <taxon>Eukaryota</taxon>
        <taxon>Fungi</taxon>
        <taxon>Dikarya</taxon>
        <taxon>Ascomycota</taxon>
        <taxon>Pezizomycotina</taxon>
        <taxon>Dothideomycetes</taxon>
        <taxon>Pleosporomycetidae</taxon>
        <taxon>Pleosporales</taxon>
        <taxon>Pleosporineae</taxon>
        <taxon>Phaeosphaeriaceae</taxon>
        <taxon>Paraphoma</taxon>
    </lineage>
</organism>
<gene>
    <name evidence="2" type="ORF">FB567DRAFT_512356</name>
</gene>
<keyword evidence="3" id="KW-1185">Reference proteome</keyword>
<keyword evidence="1" id="KW-0812">Transmembrane</keyword>
<dbReference type="Proteomes" id="UP000813461">
    <property type="component" value="Unassembled WGS sequence"/>
</dbReference>
<feature type="transmembrane region" description="Helical" evidence="1">
    <location>
        <begin position="58"/>
        <end position="78"/>
    </location>
</feature>
<protein>
    <submittedName>
        <fullName evidence="2">Uncharacterized protein</fullName>
    </submittedName>
</protein>
<dbReference type="EMBL" id="JAGMVJ010000001">
    <property type="protein sequence ID" value="KAH7095328.1"/>
    <property type="molecule type" value="Genomic_DNA"/>
</dbReference>
<sequence>MRLFCLSTPCSRRSNVSLAFKRGLYMSITSPLTSAILKSAIMLLAWGDLVYYPGLPALTHLLYLLPVTLTSQALVLALRTTALWMRELFSAVLRNWKE</sequence>
<name>A0A8K0RLE1_9PLEO</name>
<proteinExistence type="predicted"/>
<evidence type="ECO:0000313" key="2">
    <source>
        <dbReference type="EMBL" id="KAH7095328.1"/>
    </source>
</evidence>
<comment type="caution">
    <text evidence="2">The sequence shown here is derived from an EMBL/GenBank/DDBJ whole genome shotgun (WGS) entry which is preliminary data.</text>
</comment>
<keyword evidence="1" id="KW-1133">Transmembrane helix</keyword>